<dbReference type="AlphaFoldDB" id="A0A4Z2FYK5"/>
<accession>A0A4Z2FYK5</accession>
<feature type="region of interest" description="Disordered" evidence="1">
    <location>
        <begin position="206"/>
        <end position="239"/>
    </location>
</feature>
<dbReference type="Proteomes" id="UP000314294">
    <property type="component" value="Unassembled WGS sequence"/>
</dbReference>
<gene>
    <name evidence="2" type="ORF">EYF80_044378</name>
</gene>
<proteinExistence type="predicted"/>
<feature type="compositionally biased region" description="Acidic residues" evidence="1">
    <location>
        <begin position="218"/>
        <end position="227"/>
    </location>
</feature>
<evidence type="ECO:0000313" key="2">
    <source>
        <dbReference type="EMBL" id="TNN45432.1"/>
    </source>
</evidence>
<sequence length="239" mass="25177">MATWTDTSTWPRVRAQRCSACIDFTAFTESSTSFTELKSTPLGAPGRQRTSSHTHTPEDTPPSTALQTSLRMVTVVQRTKTENRKVQMGSPSDPKEDDDGRHHDADALQQVSDHVDEGGADAGVAVAAEERVGVAVGGEGGGGAVAALVDLLVAAAVGVEGGGVMEDGDGHYAENHSHYIDDDGAAGGDQHYVAVNLVVAAYDPLDGQIDQSARNDPDGDDGDEGPEDLWRGERRRQPS</sequence>
<comment type="caution">
    <text evidence="2">The sequence shown here is derived from an EMBL/GenBank/DDBJ whole genome shotgun (WGS) entry which is preliminary data.</text>
</comment>
<organism evidence="2 3">
    <name type="scientific">Liparis tanakae</name>
    <name type="common">Tanaka's snailfish</name>
    <dbReference type="NCBI Taxonomy" id="230148"/>
    <lineage>
        <taxon>Eukaryota</taxon>
        <taxon>Metazoa</taxon>
        <taxon>Chordata</taxon>
        <taxon>Craniata</taxon>
        <taxon>Vertebrata</taxon>
        <taxon>Euteleostomi</taxon>
        <taxon>Actinopterygii</taxon>
        <taxon>Neopterygii</taxon>
        <taxon>Teleostei</taxon>
        <taxon>Neoteleostei</taxon>
        <taxon>Acanthomorphata</taxon>
        <taxon>Eupercaria</taxon>
        <taxon>Perciformes</taxon>
        <taxon>Cottioidei</taxon>
        <taxon>Cottales</taxon>
        <taxon>Liparidae</taxon>
        <taxon>Liparis</taxon>
    </lineage>
</organism>
<feature type="region of interest" description="Disordered" evidence="1">
    <location>
        <begin position="79"/>
        <end position="102"/>
    </location>
</feature>
<dbReference type="EMBL" id="SRLO01000847">
    <property type="protein sequence ID" value="TNN45432.1"/>
    <property type="molecule type" value="Genomic_DNA"/>
</dbReference>
<keyword evidence="3" id="KW-1185">Reference proteome</keyword>
<evidence type="ECO:0000313" key="3">
    <source>
        <dbReference type="Proteomes" id="UP000314294"/>
    </source>
</evidence>
<name>A0A4Z2FYK5_9TELE</name>
<feature type="region of interest" description="Disordered" evidence="1">
    <location>
        <begin position="32"/>
        <end position="67"/>
    </location>
</feature>
<feature type="compositionally biased region" description="Basic and acidic residues" evidence="1">
    <location>
        <begin position="228"/>
        <end position="239"/>
    </location>
</feature>
<reference evidence="2 3" key="1">
    <citation type="submission" date="2019-03" db="EMBL/GenBank/DDBJ databases">
        <title>First draft genome of Liparis tanakae, snailfish: a comprehensive survey of snailfish specific genes.</title>
        <authorList>
            <person name="Kim W."/>
            <person name="Song I."/>
            <person name="Jeong J.-H."/>
            <person name="Kim D."/>
            <person name="Kim S."/>
            <person name="Ryu S."/>
            <person name="Song J.Y."/>
            <person name="Lee S.K."/>
        </authorList>
    </citation>
    <scope>NUCLEOTIDE SEQUENCE [LARGE SCALE GENOMIC DNA]</scope>
    <source>
        <tissue evidence="2">Muscle</tissue>
    </source>
</reference>
<protein>
    <submittedName>
        <fullName evidence="2">Uncharacterized protein</fullName>
    </submittedName>
</protein>
<evidence type="ECO:0000256" key="1">
    <source>
        <dbReference type="SAM" id="MobiDB-lite"/>
    </source>
</evidence>